<feature type="active site" description="Proton acceptor" evidence="10">
    <location>
        <position position="106"/>
    </location>
</feature>
<sequence length="719" mass="81074">IWARNVNTGELAAIKVIKLEPGEDFDVVQQEIIMMKDCKHSNIVAYFGSYLRRDKLWISMEYCGGGSLQDIYHVTGPLSESQIAYVCRETLQGVYYLHNKGKIHRDIKGANILLTDNGYVKLADFGVSAQISATLAKRKSFIGTPYWMAPEVAAVERKGGYNQLCDIWAVGITAIELAELEPPMFDLHPMRALFLMTKSSFQPPKLKDKVKWTNNFHHFVKMALIKNPKKRPTADRLLQHPFVTQPLSRTLAIELLDKANNPDHSTHSDAEEDDIDPEVIATSSATQGKTHTHFFLCKTYCPKLLSPGQSSAASEDNTGEGTIKRSPASASSTPPVRPASCVPPRPPPPRLPPHRRSSLGNKPSEHDQTEPAGDDGIYRFWEWLHAEQQEEQSKFTVPYLIFGAEEGIYTLNLNEIHESTMEQLVPRRCTWVYVMNNWLLSISGKASQLYSYNLTMLFEQARQMQKLPVAIPTHKLPDKIIPRKFTVSNKIPDTRGCQKCCVVRNPYTGHKYLCGAFQSSVMLFEWVEAMQRFMLIKSIDLTLPCPLEVFEMLVLPEQHYPLVCVAVSKGSHPDQVVTFGTVDPNAPNPAFTEPETPQTCVIHVTQLERDTVLVCLDRCIKLVNLQGRLKSNRKLSTELTFNFQIEAIVCLQDSVLAFWKHGMQGRSFKNSEITQEISDNSRIYRLLGADRVVVLESKPTEDPAAQSNLYILAGHENSY</sequence>
<dbReference type="SMART" id="SM00036">
    <property type="entry name" value="CNH"/>
    <property type="match status" value="1"/>
</dbReference>
<evidence type="ECO:0000256" key="7">
    <source>
        <dbReference type="ARBA" id="ARBA00022777"/>
    </source>
</evidence>
<dbReference type="Gene3D" id="1.10.510.10">
    <property type="entry name" value="Transferase(Phosphotransferase) domain 1"/>
    <property type="match status" value="1"/>
</dbReference>
<keyword evidence="8 9" id="KW-0067">ATP-binding</keyword>
<evidence type="ECO:0000256" key="6">
    <source>
        <dbReference type="ARBA" id="ARBA00022741"/>
    </source>
</evidence>
<dbReference type="PIRSF" id="PIRSF038172">
    <property type="entry name" value="MAPKKKK"/>
    <property type="match status" value="1"/>
</dbReference>
<dbReference type="Ensembl" id="ENSCCRT00010114944.1">
    <property type="protein sequence ID" value="ENSCCRP00010103449.1"/>
    <property type="gene ID" value="ENSCCRG00010040314.1"/>
</dbReference>
<evidence type="ECO:0000259" key="12">
    <source>
        <dbReference type="PROSITE" id="PS50011"/>
    </source>
</evidence>
<dbReference type="Proteomes" id="UP000694427">
    <property type="component" value="Unplaced"/>
</dbReference>
<dbReference type="PANTHER" id="PTHR48012">
    <property type="entry name" value="STERILE20-LIKE KINASE, ISOFORM B-RELATED"/>
    <property type="match status" value="1"/>
</dbReference>
<dbReference type="PANTHER" id="PTHR48012:SF17">
    <property type="entry name" value="MITOGEN-ACTIVATED PROTEIN KINASE KINASE KINASE KINASE 3"/>
    <property type="match status" value="1"/>
</dbReference>
<evidence type="ECO:0000256" key="2">
    <source>
        <dbReference type="ARBA" id="ARBA00008874"/>
    </source>
</evidence>
<dbReference type="EC" id="2.7.11.1" evidence="9"/>
<dbReference type="SUPFAM" id="SSF56112">
    <property type="entry name" value="Protein kinase-like (PK-like)"/>
    <property type="match status" value="1"/>
</dbReference>
<keyword evidence="5 9" id="KW-0808">Transferase</keyword>
<proteinExistence type="inferred from homology"/>
<comment type="catalytic activity">
    <reaction evidence="9">
        <text>L-threonyl-[protein] + ATP = O-phospho-L-threonyl-[protein] + ADP + H(+)</text>
        <dbReference type="Rhea" id="RHEA:46608"/>
        <dbReference type="Rhea" id="RHEA-COMP:11060"/>
        <dbReference type="Rhea" id="RHEA-COMP:11605"/>
        <dbReference type="ChEBI" id="CHEBI:15378"/>
        <dbReference type="ChEBI" id="CHEBI:30013"/>
        <dbReference type="ChEBI" id="CHEBI:30616"/>
        <dbReference type="ChEBI" id="CHEBI:61977"/>
        <dbReference type="ChEBI" id="CHEBI:456216"/>
        <dbReference type="EC" id="2.7.11.1"/>
    </reaction>
</comment>
<dbReference type="PROSITE" id="PS50011">
    <property type="entry name" value="PROTEIN_KINASE_DOM"/>
    <property type="match status" value="1"/>
</dbReference>
<feature type="domain" description="CNH" evidence="13">
    <location>
        <begin position="386"/>
        <end position="692"/>
    </location>
</feature>
<dbReference type="AlphaFoldDB" id="A0A8C1PF60"/>
<evidence type="ECO:0000256" key="4">
    <source>
        <dbReference type="ARBA" id="ARBA00022553"/>
    </source>
</evidence>
<name>A0A8C1PF60_CYPCA</name>
<dbReference type="PROSITE" id="PS50219">
    <property type="entry name" value="CNH"/>
    <property type="match status" value="1"/>
</dbReference>
<dbReference type="GO" id="GO:0005737">
    <property type="term" value="C:cytoplasm"/>
    <property type="evidence" value="ECO:0007669"/>
    <property type="project" value="TreeGrafter"/>
</dbReference>
<keyword evidence="3 9" id="KW-0723">Serine/threonine-protein kinase</keyword>
<dbReference type="CDD" id="cd06613">
    <property type="entry name" value="STKc_MAP4K3_like"/>
    <property type="match status" value="1"/>
</dbReference>
<dbReference type="InterPro" id="IPR021160">
    <property type="entry name" value="MAPKKKK"/>
</dbReference>
<comment type="cofactor">
    <cofactor evidence="1 9">
        <name>Mg(2+)</name>
        <dbReference type="ChEBI" id="CHEBI:18420"/>
    </cofactor>
</comment>
<dbReference type="SMART" id="SM00220">
    <property type="entry name" value="S_TKc"/>
    <property type="match status" value="1"/>
</dbReference>
<keyword evidence="4" id="KW-0597">Phosphoprotein</keyword>
<evidence type="ECO:0000256" key="9">
    <source>
        <dbReference type="PIRNR" id="PIRNR038172"/>
    </source>
</evidence>
<dbReference type="Pfam" id="PF00780">
    <property type="entry name" value="CNH"/>
    <property type="match status" value="1"/>
</dbReference>
<dbReference type="GO" id="GO:0008349">
    <property type="term" value="F:MAP kinase kinase kinase kinase activity"/>
    <property type="evidence" value="ECO:0007669"/>
    <property type="project" value="InterPro"/>
</dbReference>
<feature type="region of interest" description="Disordered" evidence="11">
    <location>
        <begin position="307"/>
        <end position="372"/>
    </location>
</feature>
<evidence type="ECO:0000256" key="1">
    <source>
        <dbReference type="ARBA" id="ARBA00001946"/>
    </source>
</evidence>
<comment type="similarity">
    <text evidence="2 9">Belongs to the protein kinase superfamily. STE Ser/Thr protein kinase family. STE20 subfamily.</text>
</comment>
<evidence type="ECO:0000256" key="10">
    <source>
        <dbReference type="PIRSR" id="PIRSR038172-1"/>
    </source>
</evidence>
<evidence type="ECO:0000256" key="3">
    <source>
        <dbReference type="ARBA" id="ARBA00022527"/>
    </source>
</evidence>
<evidence type="ECO:0000313" key="15">
    <source>
        <dbReference type="Proteomes" id="UP000694427"/>
    </source>
</evidence>
<evidence type="ECO:0000313" key="14">
    <source>
        <dbReference type="Ensembl" id="ENSCCRP00010103449.1"/>
    </source>
</evidence>
<dbReference type="InterPro" id="IPR001180">
    <property type="entry name" value="CNH_dom"/>
</dbReference>
<evidence type="ECO:0000259" key="13">
    <source>
        <dbReference type="PROSITE" id="PS50219"/>
    </source>
</evidence>
<comment type="function">
    <text evidence="9">Serine/threonine kinase that plays a role in the response to environmental stress. Appears to act upstream of the JUN N-terminal pathway.</text>
</comment>
<feature type="compositionally biased region" description="Pro residues" evidence="11">
    <location>
        <begin position="335"/>
        <end position="351"/>
    </location>
</feature>
<comment type="catalytic activity">
    <reaction evidence="9">
        <text>L-seryl-[protein] + ATP = O-phospho-L-seryl-[protein] + ADP + H(+)</text>
        <dbReference type="Rhea" id="RHEA:17989"/>
        <dbReference type="Rhea" id="RHEA-COMP:9863"/>
        <dbReference type="Rhea" id="RHEA-COMP:11604"/>
        <dbReference type="ChEBI" id="CHEBI:15378"/>
        <dbReference type="ChEBI" id="CHEBI:29999"/>
        <dbReference type="ChEBI" id="CHEBI:30616"/>
        <dbReference type="ChEBI" id="CHEBI:83421"/>
        <dbReference type="ChEBI" id="CHEBI:456216"/>
        <dbReference type="EC" id="2.7.11.1"/>
    </reaction>
</comment>
<dbReference type="GO" id="GO:0005524">
    <property type="term" value="F:ATP binding"/>
    <property type="evidence" value="ECO:0007669"/>
    <property type="project" value="UniProtKB-UniRule"/>
</dbReference>
<feature type="compositionally biased region" description="Polar residues" evidence="11">
    <location>
        <begin position="307"/>
        <end position="320"/>
    </location>
</feature>
<feature type="domain" description="Protein kinase" evidence="12">
    <location>
        <begin position="1"/>
        <end position="243"/>
    </location>
</feature>
<dbReference type="FunFam" id="1.10.510.10:FF:000031">
    <property type="entry name" value="Mitogen-activated protein kinase kinase kinase kinase"/>
    <property type="match status" value="1"/>
</dbReference>
<evidence type="ECO:0000256" key="11">
    <source>
        <dbReference type="SAM" id="MobiDB-lite"/>
    </source>
</evidence>
<dbReference type="InterPro" id="IPR011009">
    <property type="entry name" value="Kinase-like_dom_sf"/>
</dbReference>
<keyword evidence="7 9" id="KW-0418">Kinase</keyword>
<accession>A0A8C1PF60</accession>
<evidence type="ECO:0000256" key="5">
    <source>
        <dbReference type="ARBA" id="ARBA00022679"/>
    </source>
</evidence>
<protein>
    <recommendedName>
        <fullName evidence="9">Mitogen-activated protein kinase kinase kinase kinase</fullName>
        <ecNumber evidence="9">2.7.11.1</ecNumber>
    </recommendedName>
</protein>
<dbReference type="Pfam" id="PF00069">
    <property type="entry name" value="Pkinase"/>
    <property type="match status" value="1"/>
</dbReference>
<evidence type="ECO:0000256" key="8">
    <source>
        <dbReference type="ARBA" id="ARBA00022840"/>
    </source>
</evidence>
<dbReference type="InterPro" id="IPR050629">
    <property type="entry name" value="STE20/SPS1-PAK"/>
</dbReference>
<keyword evidence="15" id="KW-1185">Reference proteome</keyword>
<reference evidence="14" key="2">
    <citation type="submission" date="2025-09" db="UniProtKB">
        <authorList>
            <consortium name="Ensembl"/>
        </authorList>
    </citation>
    <scope>IDENTIFICATION</scope>
</reference>
<dbReference type="InterPro" id="IPR000719">
    <property type="entry name" value="Prot_kinase_dom"/>
</dbReference>
<organism evidence="14 15">
    <name type="scientific">Cyprinus carpio</name>
    <name type="common">Common carp</name>
    <dbReference type="NCBI Taxonomy" id="7962"/>
    <lineage>
        <taxon>Eukaryota</taxon>
        <taxon>Metazoa</taxon>
        <taxon>Chordata</taxon>
        <taxon>Craniata</taxon>
        <taxon>Vertebrata</taxon>
        <taxon>Euteleostomi</taxon>
        <taxon>Actinopterygii</taxon>
        <taxon>Neopterygii</taxon>
        <taxon>Teleostei</taxon>
        <taxon>Ostariophysi</taxon>
        <taxon>Cypriniformes</taxon>
        <taxon>Cyprinidae</taxon>
        <taxon>Cyprininae</taxon>
        <taxon>Cyprinus</taxon>
    </lineage>
</organism>
<keyword evidence="6 9" id="KW-0547">Nucleotide-binding</keyword>
<reference evidence="14" key="1">
    <citation type="submission" date="2025-08" db="UniProtKB">
        <authorList>
            <consortium name="Ensembl"/>
        </authorList>
    </citation>
    <scope>IDENTIFICATION</scope>
</reference>